<accession>A0A6A5YYA9</accession>
<dbReference type="EMBL" id="ML977333">
    <property type="protein sequence ID" value="KAF2111804.1"/>
    <property type="molecule type" value="Genomic_DNA"/>
</dbReference>
<reference evidence="1" key="1">
    <citation type="journal article" date="2020" name="Stud. Mycol.">
        <title>101 Dothideomycetes genomes: a test case for predicting lifestyles and emergence of pathogens.</title>
        <authorList>
            <person name="Haridas S."/>
            <person name="Albert R."/>
            <person name="Binder M."/>
            <person name="Bloem J."/>
            <person name="Labutti K."/>
            <person name="Salamov A."/>
            <person name="Andreopoulos B."/>
            <person name="Baker S."/>
            <person name="Barry K."/>
            <person name="Bills G."/>
            <person name="Bluhm B."/>
            <person name="Cannon C."/>
            <person name="Castanera R."/>
            <person name="Culley D."/>
            <person name="Daum C."/>
            <person name="Ezra D."/>
            <person name="Gonzalez J."/>
            <person name="Henrissat B."/>
            <person name="Kuo A."/>
            <person name="Liang C."/>
            <person name="Lipzen A."/>
            <person name="Lutzoni F."/>
            <person name="Magnuson J."/>
            <person name="Mondo S."/>
            <person name="Nolan M."/>
            <person name="Ohm R."/>
            <person name="Pangilinan J."/>
            <person name="Park H.-J."/>
            <person name="Ramirez L."/>
            <person name="Alfaro M."/>
            <person name="Sun H."/>
            <person name="Tritt A."/>
            <person name="Yoshinaga Y."/>
            <person name="Zwiers L.-H."/>
            <person name="Turgeon B."/>
            <person name="Goodwin S."/>
            <person name="Spatafora J."/>
            <person name="Crous P."/>
            <person name="Grigoriev I."/>
        </authorList>
    </citation>
    <scope>NUCLEOTIDE SEQUENCE</scope>
    <source>
        <strain evidence="1">CBS 627.86</strain>
    </source>
</reference>
<dbReference type="AlphaFoldDB" id="A0A6A5YYA9"/>
<name>A0A6A5YYA9_9PLEO</name>
<protein>
    <submittedName>
        <fullName evidence="1">Uncharacterized protein</fullName>
    </submittedName>
</protein>
<evidence type="ECO:0000313" key="1">
    <source>
        <dbReference type="EMBL" id="KAF2111804.1"/>
    </source>
</evidence>
<evidence type="ECO:0000313" key="2">
    <source>
        <dbReference type="Proteomes" id="UP000799770"/>
    </source>
</evidence>
<gene>
    <name evidence="1" type="ORF">BDV96DRAFT_581846</name>
</gene>
<dbReference type="Proteomes" id="UP000799770">
    <property type="component" value="Unassembled WGS sequence"/>
</dbReference>
<organism evidence="1 2">
    <name type="scientific">Lophiotrema nucula</name>
    <dbReference type="NCBI Taxonomy" id="690887"/>
    <lineage>
        <taxon>Eukaryota</taxon>
        <taxon>Fungi</taxon>
        <taxon>Dikarya</taxon>
        <taxon>Ascomycota</taxon>
        <taxon>Pezizomycotina</taxon>
        <taxon>Dothideomycetes</taxon>
        <taxon>Pleosporomycetidae</taxon>
        <taxon>Pleosporales</taxon>
        <taxon>Lophiotremataceae</taxon>
        <taxon>Lophiotrema</taxon>
    </lineage>
</organism>
<keyword evidence="2" id="KW-1185">Reference proteome</keyword>
<sequence length="63" mass="7078">MLKALFEDLIDADNTRTKARITLLSLAGTTTQRDDQIKDLIDDFGHRSFKIAKWAAVMGIVID</sequence>
<proteinExistence type="predicted"/>